<reference evidence="2" key="1">
    <citation type="journal article" date="2011" name="Nat. Genet.">
        <title>The Arabidopsis lyrata genome sequence and the basis of rapid genome size change.</title>
        <authorList>
            <person name="Hu T.T."/>
            <person name="Pattyn P."/>
            <person name="Bakker E.G."/>
            <person name="Cao J."/>
            <person name="Cheng J.-F."/>
            <person name="Clark R.M."/>
            <person name="Fahlgren N."/>
            <person name="Fawcett J.A."/>
            <person name="Grimwood J."/>
            <person name="Gundlach H."/>
            <person name="Haberer G."/>
            <person name="Hollister J.D."/>
            <person name="Ossowski S."/>
            <person name="Ottilar R.P."/>
            <person name="Salamov A.A."/>
            <person name="Schneeberger K."/>
            <person name="Spannagl M."/>
            <person name="Wang X."/>
            <person name="Yang L."/>
            <person name="Nasrallah M.E."/>
            <person name="Bergelson J."/>
            <person name="Carrington J.C."/>
            <person name="Gaut B.S."/>
            <person name="Schmutz J."/>
            <person name="Mayer K.F.X."/>
            <person name="Van de Peer Y."/>
            <person name="Grigoriev I.V."/>
            <person name="Nordborg M."/>
            <person name="Weigel D."/>
            <person name="Guo Y.-L."/>
        </authorList>
    </citation>
    <scope>NUCLEOTIDE SEQUENCE [LARGE SCALE GENOMIC DNA]</scope>
    <source>
        <strain evidence="2">cv. MN47</strain>
    </source>
</reference>
<name>D7LG98_ARALL</name>
<gene>
    <name evidence="1" type="ORF">ARALYDRAFT_902412</name>
</gene>
<dbReference type="HOGENOM" id="CLU_2852706_0_0_1"/>
<evidence type="ECO:0000313" key="1">
    <source>
        <dbReference type="EMBL" id="EFH57540.1"/>
    </source>
</evidence>
<evidence type="ECO:0000313" key="2">
    <source>
        <dbReference type="Proteomes" id="UP000008694"/>
    </source>
</evidence>
<accession>D7LG98</accession>
<proteinExistence type="predicted"/>
<protein>
    <submittedName>
        <fullName evidence="1">Predicted protein</fullName>
    </submittedName>
</protein>
<dbReference type="Proteomes" id="UP000008694">
    <property type="component" value="Unassembled WGS sequence"/>
</dbReference>
<keyword evidence="2" id="KW-1185">Reference proteome</keyword>
<organism evidence="2">
    <name type="scientific">Arabidopsis lyrata subsp. lyrata</name>
    <name type="common">Lyre-leaved rock-cress</name>
    <dbReference type="NCBI Taxonomy" id="81972"/>
    <lineage>
        <taxon>Eukaryota</taxon>
        <taxon>Viridiplantae</taxon>
        <taxon>Streptophyta</taxon>
        <taxon>Embryophyta</taxon>
        <taxon>Tracheophyta</taxon>
        <taxon>Spermatophyta</taxon>
        <taxon>Magnoliopsida</taxon>
        <taxon>eudicotyledons</taxon>
        <taxon>Gunneridae</taxon>
        <taxon>Pentapetalae</taxon>
        <taxon>rosids</taxon>
        <taxon>malvids</taxon>
        <taxon>Brassicales</taxon>
        <taxon>Brassicaceae</taxon>
        <taxon>Camelineae</taxon>
        <taxon>Arabidopsis</taxon>
    </lineage>
</organism>
<dbReference type="Gramene" id="scaffold_401913.1">
    <property type="protein sequence ID" value="scaffold_401913.1"/>
    <property type="gene ID" value="scaffold_401913.1"/>
</dbReference>
<sequence length="65" mass="7681">MVSSVGGDNDHIGEETNFFDDLMLETPDENRVSPWKIAIGVYKKNRERKLNREMKKVEEIWLFSH</sequence>
<dbReference type="EMBL" id="GL348716">
    <property type="protein sequence ID" value="EFH57540.1"/>
    <property type="molecule type" value="Genomic_DNA"/>
</dbReference>
<dbReference type="AlphaFoldDB" id="D7LG98"/>